<sequence length="953" mass="109112">MSLKSEPRVNTSALQKIAADMSHLIENLDTRELHFEGEEVEYDVSPSDLKIQEVYIPFSAVYNTQGFKEPNIQTYLTGCPIKARVLEVERFTSTTRVPSINLYTIELTHGEFKWQVKRKFKHFQEFHRELLKYKAFIRIPIPTRREGMIMKRSGGHRIPGLNCCGQGRACYRWSKRWLIVKDSFLLYMKPDSGAIAFVLLVDKEFRIKVGKKETETKYGLRIDNLSRTLILKCNSYRHARWWGGAIEEFIQKYGTNFLKDHRFGSYAAIQENTLAKWLSPEIFLKRPVVEGNRWRLDCILKRKAVMRHPDHVSSTVYLWAHHEKLVIVDQSVAFVGGIDLAYGRWDDNEHRLTDVGSVKRVTSGPSLGSLTAATTDSMESLSLKDKNKSDKNLPILKSGDDMDSKLKGRGKSRKFAKFSLYRQLYRHQLQEADSVSSIDSASNSGSIRSLQTGVGELHGETRFWHGKDYCNFVFKDWVQLDKPFADFIDRYSTPRMPWHDIASAVHGKAARDVARHFIQRWNFTKIMKSKYRSLSYPFLLPKSQTTAHELRYQVPGSVHADVQLLRSAADWSAGIKYHEESIHAAYVHVIENSKHYIYIENQFFISCADDKVVFNKVGDTIAQRILKAYREGRKYRVYVVIPLLPGFEGDISTGGGNALQAIMHFNYRTHAELEGNLVTELIYVHSKLLIADDNTVVIETLEGRDEKQGVNKQPDKLGDEGGAAKCHGYFEIRGRKCAFSIFIFHEEKKTAISCLGVMRLSYLECDSERKENGVLKPESVCVDDSMGTGSANINDRSMLGKRDSEMAIIVQDTETVPSLMDGQEYQAGRFAHGLRLQCCRVVLGYLSDPSEDIQDPVSDKFFKEVWVSTAARNATIYDKVFRCLPNDEVHNLIQLRDFINKPILAREDPIRAEEELKKIRGFLVQFPFYFLSEESLLPSVGTKEAIVPMEVWT</sequence>
<dbReference type="CDD" id="cd01254">
    <property type="entry name" value="PH_PLD"/>
    <property type="match status" value="1"/>
</dbReference>
<dbReference type="GO" id="GO:0006654">
    <property type="term" value="P:phosphatidic acid biosynthetic process"/>
    <property type="evidence" value="ECO:0007669"/>
    <property type="project" value="InterPro"/>
</dbReference>
<dbReference type="InterPro" id="IPR001849">
    <property type="entry name" value="PH_domain"/>
</dbReference>
<keyword evidence="6" id="KW-0449">Lipoprotein</keyword>
<dbReference type="PROSITE" id="PS50003">
    <property type="entry name" value="PH_DOMAIN"/>
    <property type="match status" value="1"/>
</dbReference>
<evidence type="ECO:0000256" key="7">
    <source>
        <dbReference type="ARBA" id="ARBA00037868"/>
    </source>
</evidence>
<keyword evidence="13" id="KW-1185">Reference proteome</keyword>
<keyword evidence="2" id="KW-0677">Repeat</keyword>
<dbReference type="InterPro" id="IPR016555">
    <property type="entry name" value="PLipase_D_euk"/>
</dbReference>
<dbReference type="PROSITE" id="PS50035">
    <property type="entry name" value="PLD"/>
    <property type="match status" value="1"/>
</dbReference>
<dbReference type="EC" id="3.1.4.4" evidence="8"/>
<dbReference type="Pfam" id="PF00169">
    <property type="entry name" value="PH"/>
    <property type="match status" value="1"/>
</dbReference>
<dbReference type="AlphaFoldDB" id="L9KDX4"/>
<keyword evidence="5" id="KW-0443">Lipid metabolism</keyword>
<comment type="subcellular location">
    <subcellularLocation>
        <location evidence="7">Endomembrane system</location>
        <topology evidence="7">Lipid-anchor</topology>
    </subcellularLocation>
</comment>
<dbReference type="GO" id="GO:0012505">
    <property type="term" value="C:endomembrane system"/>
    <property type="evidence" value="ECO:0007669"/>
    <property type="project" value="UniProtKB-SubCell"/>
</dbReference>
<dbReference type="InterPro" id="IPR011993">
    <property type="entry name" value="PH-like_dom_sf"/>
</dbReference>
<dbReference type="SUPFAM" id="SSF64268">
    <property type="entry name" value="PX domain"/>
    <property type="match status" value="1"/>
</dbReference>
<organism evidence="12 13">
    <name type="scientific">Tupaia chinensis</name>
    <name type="common">Chinese tree shrew</name>
    <name type="synonym">Tupaia belangeri chinensis</name>
    <dbReference type="NCBI Taxonomy" id="246437"/>
    <lineage>
        <taxon>Eukaryota</taxon>
        <taxon>Metazoa</taxon>
        <taxon>Chordata</taxon>
        <taxon>Craniata</taxon>
        <taxon>Vertebrata</taxon>
        <taxon>Euteleostomi</taxon>
        <taxon>Mammalia</taxon>
        <taxon>Eutheria</taxon>
        <taxon>Euarchontoglires</taxon>
        <taxon>Scandentia</taxon>
        <taxon>Tupaiidae</taxon>
        <taxon>Tupaia</taxon>
    </lineage>
</organism>
<dbReference type="GO" id="GO:0035091">
    <property type="term" value="F:phosphatidylinositol binding"/>
    <property type="evidence" value="ECO:0007669"/>
    <property type="project" value="InterPro"/>
</dbReference>
<evidence type="ECO:0000259" key="11">
    <source>
        <dbReference type="PROSITE" id="PS50035"/>
    </source>
</evidence>
<dbReference type="STRING" id="246437.L9KDX4"/>
<name>L9KDX4_TUPCH</name>
<dbReference type="InterPro" id="IPR036871">
    <property type="entry name" value="PX_dom_sf"/>
</dbReference>
<dbReference type="InterPro" id="IPR001683">
    <property type="entry name" value="PX_dom"/>
</dbReference>
<dbReference type="FunCoup" id="L9KDX4">
    <property type="interactions" value="1538"/>
</dbReference>
<dbReference type="Gene3D" id="3.30.870.10">
    <property type="entry name" value="Endonuclease Chain A"/>
    <property type="match status" value="3"/>
</dbReference>
<dbReference type="Pfam" id="PF00787">
    <property type="entry name" value="PX"/>
    <property type="match status" value="1"/>
</dbReference>
<keyword evidence="4 8" id="KW-0442">Lipid degradation</keyword>
<dbReference type="InParanoid" id="L9KDX4"/>
<dbReference type="SUPFAM" id="SSF50729">
    <property type="entry name" value="PH domain-like"/>
    <property type="match status" value="1"/>
</dbReference>
<evidence type="ECO:0000256" key="1">
    <source>
        <dbReference type="ARBA" id="ARBA00008664"/>
    </source>
</evidence>
<dbReference type="GO" id="GO:0035556">
    <property type="term" value="P:intracellular signal transduction"/>
    <property type="evidence" value="ECO:0007669"/>
    <property type="project" value="InterPro"/>
</dbReference>
<feature type="domain" description="PH" evidence="10">
    <location>
        <begin position="142"/>
        <end position="251"/>
    </location>
</feature>
<evidence type="ECO:0000313" key="12">
    <source>
        <dbReference type="EMBL" id="ELW60921.1"/>
    </source>
</evidence>
<dbReference type="PANTHER" id="PTHR18896:SF57">
    <property type="entry name" value="PHOSPHOLIPASE D1"/>
    <property type="match status" value="1"/>
</dbReference>
<dbReference type="GO" id="GO:0032534">
    <property type="term" value="P:regulation of microvillus assembly"/>
    <property type="evidence" value="ECO:0007669"/>
    <property type="project" value="TreeGrafter"/>
</dbReference>
<dbReference type="InterPro" id="IPR015679">
    <property type="entry name" value="PLipase_D_fam"/>
</dbReference>
<dbReference type="GO" id="GO:0009395">
    <property type="term" value="P:phospholipid catabolic process"/>
    <property type="evidence" value="ECO:0007669"/>
    <property type="project" value="TreeGrafter"/>
</dbReference>
<protein>
    <recommendedName>
        <fullName evidence="8">Phospholipase</fullName>
        <ecNumber evidence="8">3.1.4.4</ecNumber>
    </recommendedName>
</protein>
<dbReference type="SUPFAM" id="SSF56024">
    <property type="entry name" value="Phospholipase D/nuclease"/>
    <property type="match status" value="4"/>
</dbReference>
<evidence type="ECO:0000256" key="8">
    <source>
        <dbReference type="PIRNR" id="PIRNR009376"/>
    </source>
</evidence>
<keyword evidence="3 8" id="KW-0378">Hydrolase</keyword>
<dbReference type="FunFam" id="2.30.29.30:FF:000114">
    <property type="entry name" value="Phospholipase"/>
    <property type="match status" value="1"/>
</dbReference>
<evidence type="ECO:0000256" key="5">
    <source>
        <dbReference type="ARBA" id="ARBA00023098"/>
    </source>
</evidence>
<dbReference type="EMBL" id="KB320882">
    <property type="protein sequence ID" value="ELW60921.1"/>
    <property type="molecule type" value="Genomic_DNA"/>
</dbReference>
<evidence type="ECO:0000256" key="9">
    <source>
        <dbReference type="SAM" id="MobiDB-lite"/>
    </source>
</evidence>
<dbReference type="Gene3D" id="3.30.1520.10">
    <property type="entry name" value="Phox-like domain"/>
    <property type="match status" value="1"/>
</dbReference>
<evidence type="ECO:0000256" key="2">
    <source>
        <dbReference type="ARBA" id="ARBA00022737"/>
    </source>
</evidence>
<accession>L9KDX4</accession>
<reference evidence="13" key="2">
    <citation type="journal article" date="2013" name="Nat. Commun.">
        <title>Genome of the Chinese tree shrew.</title>
        <authorList>
            <person name="Fan Y."/>
            <person name="Huang Z.Y."/>
            <person name="Cao C.C."/>
            <person name="Chen C.S."/>
            <person name="Chen Y.X."/>
            <person name="Fan D.D."/>
            <person name="He J."/>
            <person name="Hou H.L."/>
            <person name="Hu L."/>
            <person name="Hu X.T."/>
            <person name="Jiang X.T."/>
            <person name="Lai R."/>
            <person name="Lang Y.S."/>
            <person name="Liang B."/>
            <person name="Liao S.G."/>
            <person name="Mu D."/>
            <person name="Ma Y.Y."/>
            <person name="Niu Y.Y."/>
            <person name="Sun X.Q."/>
            <person name="Xia J.Q."/>
            <person name="Xiao J."/>
            <person name="Xiong Z.Q."/>
            <person name="Xu L."/>
            <person name="Yang L."/>
            <person name="Zhang Y."/>
            <person name="Zhao W."/>
            <person name="Zhao X.D."/>
            <person name="Zheng Y.T."/>
            <person name="Zhou J.M."/>
            <person name="Zhu Y.B."/>
            <person name="Zhang G.J."/>
            <person name="Wang J."/>
            <person name="Yao Y.G."/>
        </authorList>
    </citation>
    <scope>NUCLEOTIDE SEQUENCE [LARGE SCALE GENOMIC DNA]</scope>
</reference>
<dbReference type="Pfam" id="PF00614">
    <property type="entry name" value="PLDc"/>
    <property type="match status" value="1"/>
</dbReference>
<feature type="region of interest" description="Disordered" evidence="9">
    <location>
        <begin position="378"/>
        <end position="401"/>
    </location>
</feature>
<dbReference type="PIRSF" id="PIRSF009376">
    <property type="entry name" value="Phospholipase_D_euk"/>
    <property type="match status" value="1"/>
</dbReference>
<dbReference type="GO" id="GO:0004630">
    <property type="term" value="F:phospholipase D activity"/>
    <property type="evidence" value="ECO:0007669"/>
    <property type="project" value="UniProtKB-UniRule"/>
</dbReference>
<proteinExistence type="inferred from homology"/>
<dbReference type="GO" id="GO:0060627">
    <property type="term" value="P:regulation of vesicle-mediated transport"/>
    <property type="evidence" value="ECO:0007669"/>
    <property type="project" value="TreeGrafter"/>
</dbReference>
<dbReference type="InterPro" id="IPR001736">
    <property type="entry name" value="PLipase_D/transphosphatidylase"/>
</dbReference>
<evidence type="ECO:0000256" key="6">
    <source>
        <dbReference type="ARBA" id="ARBA00023288"/>
    </source>
</evidence>
<dbReference type="SMART" id="SM00155">
    <property type="entry name" value="PLDc"/>
    <property type="match status" value="3"/>
</dbReference>
<comment type="similarity">
    <text evidence="1 8">Belongs to the phospholipase D family.</text>
</comment>
<evidence type="ECO:0000256" key="4">
    <source>
        <dbReference type="ARBA" id="ARBA00022963"/>
    </source>
</evidence>
<reference evidence="13" key="1">
    <citation type="submission" date="2012-07" db="EMBL/GenBank/DDBJ databases">
        <title>Genome of the Chinese tree shrew, a rising model animal genetically related to primates.</title>
        <authorList>
            <person name="Zhang G."/>
            <person name="Fan Y."/>
            <person name="Yao Y."/>
            <person name="Huang Z."/>
        </authorList>
    </citation>
    <scope>NUCLEOTIDE SEQUENCE [LARGE SCALE GENOMIC DNA]</scope>
</reference>
<dbReference type="Gene3D" id="2.30.29.30">
    <property type="entry name" value="Pleckstrin-homology domain (PH domain)/Phosphotyrosine-binding domain (PTB)"/>
    <property type="match status" value="1"/>
</dbReference>
<dbReference type="Proteomes" id="UP000011518">
    <property type="component" value="Unassembled WGS sequence"/>
</dbReference>
<gene>
    <name evidence="12" type="ORF">TREES_T100010083</name>
</gene>
<dbReference type="eggNOG" id="KOG1329">
    <property type="taxonomic scope" value="Eukaryota"/>
</dbReference>
<dbReference type="FunFam" id="3.30.870.10:FF:000018">
    <property type="entry name" value="Phospholipase"/>
    <property type="match status" value="1"/>
</dbReference>
<feature type="domain" description="PLD phosphodiesterase" evidence="11">
    <location>
        <begin position="317"/>
        <end position="344"/>
    </location>
</feature>
<dbReference type="SMART" id="SM00233">
    <property type="entry name" value="PH"/>
    <property type="match status" value="1"/>
</dbReference>
<evidence type="ECO:0000259" key="10">
    <source>
        <dbReference type="PROSITE" id="PS50003"/>
    </source>
</evidence>
<comment type="catalytic activity">
    <reaction evidence="8">
        <text>a 1,2-diacyl-sn-glycero-3-phosphocholine + H2O = a 1,2-diacyl-sn-glycero-3-phosphate + choline + H(+)</text>
        <dbReference type="Rhea" id="RHEA:14445"/>
        <dbReference type="ChEBI" id="CHEBI:15354"/>
        <dbReference type="ChEBI" id="CHEBI:15377"/>
        <dbReference type="ChEBI" id="CHEBI:15378"/>
        <dbReference type="ChEBI" id="CHEBI:57643"/>
        <dbReference type="ChEBI" id="CHEBI:58608"/>
        <dbReference type="EC" id="3.1.4.4"/>
    </reaction>
</comment>
<evidence type="ECO:0000256" key="3">
    <source>
        <dbReference type="ARBA" id="ARBA00022801"/>
    </source>
</evidence>
<feature type="compositionally biased region" description="Basic and acidic residues" evidence="9">
    <location>
        <begin position="382"/>
        <end position="391"/>
    </location>
</feature>
<dbReference type="PANTHER" id="PTHR18896">
    <property type="entry name" value="PHOSPHOLIPASE D"/>
    <property type="match status" value="1"/>
</dbReference>
<evidence type="ECO:0000313" key="13">
    <source>
        <dbReference type="Proteomes" id="UP000011518"/>
    </source>
</evidence>